<dbReference type="InterPro" id="IPR045069">
    <property type="entry name" value="MATE_euk"/>
</dbReference>
<evidence type="ECO:0000256" key="5">
    <source>
        <dbReference type="ARBA" id="ARBA00023136"/>
    </source>
</evidence>
<dbReference type="Pfam" id="PF01554">
    <property type="entry name" value="MatE"/>
    <property type="match status" value="2"/>
</dbReference>
<comment type="similarity">
    <text evidence="2 6">Belongs to the multi antimicrobial extrusion (MATE) (TC 2.A.66.1) family.</text>
</comment>
<dbReference type="InterPro" id="IPR002528">
    <property type="entry name" value="MATE_fam"/>
</dbReference>
<accession>A0A4Y7L3C9</accession>
<keyword evidence="4 6" id="KW-1133">Transmembrane helix</keyword>
<keyword evidence="8" id="KW-1185">Reference proteome</keyword>
<keyword evidence="5 6" id="KW-0472">Membrane</keyword>
<dbReference type="NCBIfam" id="TIGR00797">
    <property type="entry name" value="matE"/>
    <property type="match status" value="1"/>
</dbReference>
<evidence type="ECO:0000256" key="4">
    <source>
        <dbReference type="ARBA" id="ARBA00022989"/>
    </source>
</evidence>
<evidence type="ECO:0000256" key="3">
    <source>
        <dbReference type="ARBA" id="ARBA00022692"/>
    </source>
</evidence>
<feature type="transmembrane region" description="Helical" evidence="6">
    <location>
        <begin position="114"/>
        <end position="135"/>
    </location>
</feature>
<evidence type="ECO:0000256" key="2">
    <source>
        <dbReference type="ARBA" id="ARBA00010199"/>
    </source>
</evidence>
<dbReference type="PANTHER" id="PTHR11206">
    <property type="entry name" value="MULTIDRUG RESISTANCE PROTEIN"/>
    <property type="match status" value="1"/>
</dbReference>
<organism evidence="7 8">
    <name type="scientific">Papaver somniferum</name>
    <name type="common">Opium poppy</name>
    <dbReference type="NCBI Taxonomy" id="3469"/>
    <lineage>
        <taxon>Eukaryota</taxon>
        <taxon>Viridiplantae</taxon>
        <taxon>Streptophyta</taxon>
        <taxon>Embryophyta</taxon>
        <taxon>Tracheophyta</taxon>
        <taxon>Spermatophyta</taxon>
        <taxon>Magnoliopsida</taxon>
        <taxon>Ranunculales</taxon>
        <taxon>Papaveraceae</taxon>
        <taxon>Papaveroideae</taxon>
        <taxon>Papaver</taxon>
    </lineage>
</organism>
<feature type="transmembrane region" description="Helical" evidence="6">
    <location>
        <begin position="219"/>
        <end position="244"/>
    </location>
</feature>
<dbReference type="EMBL" id="CM010723">
    <property type="protein sequence ID" value="RZC79130.1"/>
    <property type="molecule type" value="Genomic_DNA"/>
</dbReference>
<dbReference type="AlphaFoldDB" id="A0A4Y7L3C9"/>
<dbReference type="Proteomes" id="UP000316621">
    <property type="component" value="Chromosome 9"/>
</dbReference>
<dbReference type="GO" id="GO:0042910">
    <property type="term" value="F:xenobiotic transmembrane transporter activity"/>
    <property type="evidence" value="ECO:0007669"/>
    <property type="project" value="InterPro"/>
</dbReference>
<feature type="transmembrane region" description="Helical" evidence="6">
    <location>
        <begin position="296"/>
        <end position="319"/>
    </location>
</feature>
<protein>
    <recommendedName>
        <fullName evidence="6">Protein DETOXIFICATION</fullName>
    </recommendedName>
    <alternativeName>
        <fullName evidence="6">Multidrug and toxic compound extrusion protein</fullName>
    </alternativeName>
</protein>
<dbReference type="GO" id="GO:0016020">
    <property type="term" value="C:membrane"/>
    <property type="evidence" value="ECO:0007669"/>
    <property type="project" value="UniProtKB-SubCell"/>
</dbReference>
<feature type="transmembrane region" description="Helical" evidence="6">
    <location>
        <begin position="401"/>
        <end position="421"/>
    </location>
</feature>
<dbReference type="Gramene" id="RZC79130">
    <property type="protein sequence ID" value="RZC79130"/>
    <property type="gene ID" value="C5167_003365"/>
</dbReference>
<feature type="transmembrane region" description="Helical" evidence="6">
    <location>
        <begin position="331"/>
        <end position="350"/>
    </location>
</feature>
<comment type="subcellular location">
    <subcellularLocation>
        <location evidence="1">Membrane</location>
        <topology evidence="1">Multi-pass membrane protein</topology>
    </subcellularLocation>
</comment>
<feature type="transmembrane region" description="Helical" evidence="6">
    <location>
        <begin position="256"/>
        <end position="276"/>
    </location>
</feature>
<sequence length="454" mass="50095">METNSINKKLLNEDNEIEVDENLRRHMGSTELAAYSLVFTVLFRFANGILLGMASALETLCGQAYGAKQYDMLGIYLQRSWIVLFITSLFRFPFFLLTSPILKLLGQQEDIADVAGIFSLWTIPIMFSFICSFTCQMYLSAQSKNIIIAYLAAASIVVHIALSWLFCVKYNMGITGAMTSTVIAYWIPNVGQLLFVTCGGCPETWSGFSMLAFQDLWPVIKLSMSSGAMLCLELWYNSVLVLLTGNMKNAKVAIDALAICLNINGWEMMLSLGFLAAASVRVSNELGGGSSKGAKFAILVSTLTSLTIGVVLFVFFLFFKGKLAYIFTTDEAVAIAVDGLAPLLAFSILLNSAQPVLSGHPDVLWYNCLVNGTLLTQSSEIDQYFETHLQGLLLVLDGKGIWMGMLIGTAFQTIVLVTITWRTDWDNQVALARDRVRRWGAHEREEPIQNGQGV</sequence>
<comment type="caution">
    <text evidence="6">Lacks conserved residue(s) required for the propagation of feature annotation.</text>
</comment>
<evidence type="ECO:0000256" key="1">
    <source>
        <dbReference type="ARBA" id="ARBA00004141"/>
    </source>
</evidence>
<dbReference type="STRING" id="3469.A0A4Y7L3C9"/>
<feature type="transmembrane region" description="Helical" evidence="6">
    <location>
        <begin position="32"/>
        <end position="60"/>
    </location>
</feature>
<evidence type="ECO:0000313" key="7">
    <source>
        <dbReference type="EMBL" id="RZC79130.1"/>
    </source>
</evidence>
<dbReference type="GO" id="GO:1990961">
    <property type="term" value="P:xenobiotic detoxification by transmembrane export across the plasma membrane"/>
    <property type="evidence" value="ECO:0007669"/>
    <property type="project" value="InterPro"/>
</dbReference>
<feature type="transmembrane region" description="Helical" evidence="6">
    <location>
        <begin position="81"/>
        <end position="102"/>
    </location>
</feature>
<name>A0A4Y7L3C9_PAPSO</name>
<gene>
    <name evidence="7" type="ORF">C5167_003365</name>
</gene>
<proteinExistence type="inferred from homology"/>
<feature type="transmembrane region" description="Helical" evidence="6">
    <location>
        <begin position="147"/>
        <end position="166"/>
    </location>
</feature>
<evidence type="ECO:0000313" key="8">
    <source>
        <dbReference type="Proteomes" id="UP000316621"/>
    </source>
</evidence>
<evidence type="ECO:0000256" key="6">
    <source>
        <dbReference type="RuleBase" id="RU004914"/>
    </source>
</evidence>
<dbReference type="OMA" id="CAICITP"/>
<dbReference type="CDD" id="cd13132">
    <property type="entry name" value="MATE_eukaryotic"/>
    <property type="match status" value="1"/>
</dbReference>
<keyword evidence="3 6" id="KW-0812">Transmembrane</keyword>
<dbReference type="GO" id="GO:0015297">
    <property type="term" value="F:antiporter activity"/>
    <property type="evidence" value="ECO:0007669"/>
    <property type="project" value="InterPro"/>
</dbReference>
<reference evidence="7 8" key="1">
    <citation type="journal article" date="2018" name="Science">
        <title>The opium poppy genome and morphinan production.</title>
        <authorList>
            <person name="Guo L."/>
            <person name="Winzer T."/>
            <person name="Yang X."/>
            <person name="Li Y."/>
            <person name="Ning Z."/>
            <person name="He Z."/>
            <person name="Teodor R."/>
            <person name="Lu Y."/>
            <person name="Bowser T.A."/>
            <person name="Graham I.A."/>
            <person name="Ye K."/>
        </authorList>
    </citation>
    <scope>NUCLEOTIDE SEQUENCE [LARGE SCALE GENOMIC DNA]</scope>
    <source>
        <strain evidence="8">cv. HN1</strain>
        <tissue evidence="7">Leaves</tissue>
    </source>
</reference>